<dbReference type="HOGENOM" id="CLU_2782797_0_0_1"/>
<keyword evidence="2" id="KW-1185">Reference proteome</keyword>
<proteinExistence type="predicted"/>
<dbReference type="Proteomes" id="UP000027265">
    <property type="component" value="Unassembled WGS sequence"/>
</dbReference>
<evidence type="ECO:0000313" key="2">
    <source>
        <dbReference type="Proteomes" id="UP000027265"/>
    </source>
</evidence>
<dbReference type="AlphaFoldDB" id="A0A067P3M2"/>
<gene>
    <name evidence="1" type="ORF">JAAARDRAFT_74706</name>
</gene>
<dbReference type="EMBL" id="KL197787">
    <property type="protein sequence ID" value="KDQ49369.1"/>
    <property type="molecule type" value="Genomic_DNA"/>
</dbReference>
<name>A0A067P3M2_9AGAM</name>
<accession>A0A067P3M2</accession>
<dbReference type="InParanoid" id="A0A067P3M2"/>
<organism evidence="1 2">
    <name type="scientific">Jaapia argillacea MUCL 33604</name>
    <dbReference type="NCBI Taxonomy" id="933084"/>
    <lineage>
        <taxon>Eukaryota</taxon>
        <taxon>Fungi</taxon>
        <taxon>Dikarya</taxon>
        <taxon>Basidiomycota</taxon>
        <taxon>Agaricomycotina</taxon>
        <taxon>Agaricomycetes</taxon>
        <taxon>Agaricomycetidae</taxon>
        <taxon>Jaapiales</taxon>
        <taxon>Jaapiaceae</taxon>
        <taxon>Jaapia</taxon>
    </lineage>
</organism>
<sequence length="69" mass="8190">MTLIHDRSSDGWLFLPAKYIWWNHPGDMSVPSQHALLLEASHEYSYLPPRKKWGWLRNQRFQSIPIGQT</sequence>
<protein>
    <submittedName>
        <fullName evidence="1">Uncharacterized protein</fullName>
    </submittedName>
</protein>
<evidence type="ECO:0000313" key="1">
    <source>
        <dbReference type="EMBL" id="KDQ49369.1"/>
    </source>
</evidence>
<feature type="non-terminal residue" evidence="1">
    <location>
        <position position="69"/>
    </location>
</feature>
<reference evidence="2" key="1">
    <citation type="journal article" date="2014" name="Proc. Natl. Acad. Sci. U.S.A.">
        <title>Extensive sampling of basidiomycete genomes demonstrates inadequacy of the white-rot/brown-rot paradigm for wood decay fungi.</title>
        <authorList>
            <person name="Riley R."/>
            <person name="Salamov A.A."/>
            <person name="Brown D.W."/>
            <person name="Nagy L.G."/>
            <person name="Floudas D."/>
            <person name="Held B.W."/>
            <person name="Levasseur A."/>
            <person name="Lombard V."/>
            <person name="Morin E."/>
            <person name="Otillar R."/>
            <person name="Lindquist E.A."/>
            <person name="Sun H."/>
            <person name="LaButti K.M."/>
            <person name="Schmutz J."/>
            <person name="Jabbour D."/>
            <person name="Luo H."/>
            <person name="Baker S.E."/>
            <person name="Pisabarro A.G."/>
            <person name="Walton J.D."/>
            <person name="Blanchette R.A."/>
            <person name="Henrissat B."/>
            <person name="Martin F."/>
            <person name="Cullen D."/>
            <person name="Hibbett D.S."/>
            <person name="Grigoriev I.V."/>
        </authorList>
    </citation>
    <scope>NUCLEOTIDE SEQUENCE [LARGE SCALE GENOMIC DNA]</scope>
    <source>
        <strain evidence="2">MUCL 33604</strain>
    </source>
</reference>